<evidence type="ECO:0000256" key="3">
    <source>
        <dbReference type="ARBA" id="ARBA00023163"/>
    </source>
</evidence>
<keyword evidence="3" id="KW-0804">Transcription</keyword>
<keyword evidence="4" id="KW-0539">Nucleus</keyword>
<feature type="region of interest" description="Disordered" evidence="5">
    <location>
        <begin position="1"/>
        <end position="32"/>
    </location>
</feature>
<keyword evidence="1" id="KW-0805">Transcription regulation</keyword>
<dbReference type="EMBL" id="KN846953">
    <property type="protein sequence ID" value="KIV79514.1"/>
    <property type="molecule type" value="Genomic_DNA"/>
</dbReference>
<evidence type="ECO:0000256" key="4">
    <source>
        <dbReference type="ARBA" id="ARBA00023242"/>
    </source>
</evidence>
<dbReference type="AlphaFoldDB" id="A0A0D1YFA7"/>
<dbReference type="InterPro" id="IPR001138">
    <property type="entry name" value="Zn2Cys6_DnaBD"/>
</dbReference>
<gene>
    <name evidence="7" type="ORF">PV11_07071</name>
</gene>
<dbReference type="Pfam" id="PF11951">
    <property type="entry name" value="Fungal_trans_2"/>
    <property type="match status" value="1"/>
</dbReference>
<dbReference type="SMART" id="SM00066">
    <property type="entry name" value="GAL4"/>
    <property type="match status" value="1"/>
</dbReference>
<dbReference type="STRING" id="1016849.A0A0D1YFA7"/>
<dbReference type="InterPro" id="IPR036864">
    <property type="entry name" value="Zn2-C6_fun-type_DNA-bd_sf"/>
</dbReference>
<evidence type="ECO:0000313" key="7">
    <source>
        <dbReference type="EMBL" id="KIV79514.1"/>
    </source>
</evidence>
<dbReference type="PANTHER" id="PTHR47784">
    <property type="entry name" value="STEROL UPTAKE CONTROL PROTEIN 2"/>
    <property type="match status" value="1"/>
</dbReference>
<evidence type="ECO:0000256" key="2">
    <source>
        <dbReference type="ARBA" id="ARBA00023125"/>
    </source>
</evidence>
<dbReference type="HOGENOM" id="CLU_024934_9_3_1"/>
<dbReference type="GO" id="GO:0001228">
    <property type="term" value="F:DNA-binding transcription activator activity, RNA polymerase II-specific"/>
    <property type="evidence" value="ECO:0007669"/>
    <property type="project" value="TreeGrafter"/>
</dbReference>
<feature type="domain" description="Zn(2)-C6 fungal-type" evidence="6">
    <location>
        <begin position="34"/>
        <end position="64"/>
    </location>
</feature>
<dbReference type="InterPro" id="IPR053157">
    <property type="entry name" value="Sterol_Uptake_Regulator"/>
</dbReference>
<reference evidence="7 8" key="1">
    <citation type="submission" date="2015-01" db="EMBL/GenBank/DDBJ databases">
        <title>The Genome Sequence of Exophiala sideris CBS121828.</title>
        <authorList>
            <consortium name="The Broad Institute Genomics Platform"/>
            <person name="Cuomo C."/>
            <person name="de Hoog S."/>
            <person name="Gorbushina A."/>
            <person name="Stielow B."/>
            <person name="Teixiera M."/>
            <person name="Abouelleil A."/>
            <person name="Chapman S.B."/>
            <person name="Priest M."/>
            <person name="Young S.K."/>
            <person name="Wortman J."/>
            <person name="Nusbaum C."/>
            <person name="Birren B."/>
        </authorList>
    </citation>
    <scope>NUCLEOTIDE SEQUENCE [LARGE SCALE GENOMIC DNA]</scope>
    <source>
        <strain evidence="7 8">CBS 121828</strain>
    </source>
</reference>
<dbReference type="Gene3D" id="4.10.240.10">
    <property type="entry name" value="Zn(2)-C6 fungal-type DNA-binding domain"/>
    <property type="match status" value="1"/>
</dbReference>
<dbReference type="Pfam" id="PF00172">
    <property type="entry name" value="Zn_clus"/>
    <property type="match status" value="1"/>
</dbReference>
<dbReference type="SUPFAM" id="SSF57701">
    <property type="entry name" value="Zn2/Cys6 DNA-binding domain"/>
    <property type="match status" value="1"/>
</dbReference>
<sequence>MALLGWVQEDPRAGRGGIQKGPIPRRTHEKSRSGCKNCKQRHVKCDETIPECDRCSRAGVDCDYHNGKPYRKCSSTQSSSLTVDIASLSTYDCKTGSHLNLHAMGAAISAMAGDSREDSMKSVGLTRLLSHFAEDALTTLGSPKAQNIMRTKMPRLAQEHPFLLHSVLAFSATHLGEWESCRHVFTASATYHMSRALCLYLGQMDSITDLQTLDAMLSTCMILTSLAYYGAINDTSDSWIFGTHSTSHYDWLTVTSGLGFLLRQAEAQRYIHESFWLPIIIESDAFNGPNLPSGSREAFNLPALLADVCGIGDAVNEMNPYDKPFRILDTMFSFPTRGQSFPKLMSYPCRLESKFVALVHEKDHVALLLLSYWFALMCKLPHWWCRRRVQHECQSICRYLHMFATRAIKELLEVPKEACHLESMSVDLA</sequence>
<dbReference type="GO" id="GO:0008270">
    <property type="term" value="F:zinc ion binding"/>
    <property type="evidence" value="ECO:0007669"/>
    <property type="project" value="InterPro"/>
</dbReference>
<protein>
    <recommendedName>
        <fullName evidence="6">Zn(2)-C6 fungal-type domain-containing protein</fullName>
    </recommendedName>
</protein>
<accession>A0A0D1YFA7</accession>
<dbReference type="OrthoDB" id="3031538at2759"/>
<proteinExistence type="predicted"/>
<keyword evidence="2" id="KW-0238">DNA-binding</keyword>
<dbReference type="CDD" id="cd00067">
    <property type="entry name" value="GAL4"/>
    <property type="match status" value="1"/>
</dbReference>
<evidence type="ECO:0000313" key="8">
    <source>
        <dbReference type="Proteomes" id="UP000053599"/>
    </source>
</evidence>
<dbReference type="PROSITE" id="PS00463">
    <property type="entry name" value="ZN2_CY6_FUNGAL_1"/>
    <property type="match status" value="1"/>
</dbReference>
<dbReference type="InterPro" id="IPR021858">
    <property type="entry name" value="Fun_TF"/>
</dbReference>
<evidence type="ECO:0000256" key="1">
    <source>
        <dbReference type="ARBA" id="ARBA00023015"/>
    </source>
</evidence>
<evidence type="ECO:0000256" key="5">
    <source>
        <dbReference type="SAM" id="MobiDB-lite"/>
    </source>
</evidence>
<dbReference type="GO" id="GO:0003677">
    <property type="term" value="F:DNA binding"/>
    <property type="evidence" value="ECO:0007669"/>
    <property type="project" value="UniProtKB-KW"/>
</dbReference>
<dbReference type="PANTHER" id="PTHR47784:SF9">
    <property type="entry name" value="ZN(II)2CYS6 TRANSCRIPTION FACTOR (EUROFUNG)"/>
    <property type="match status" value="1"/>
</dbReference>
<name>A0A0D1YFA7_9EURO</name>
<dbReference type="Proteomes" id="UP000053599">
    <property type="component" value="Unassembled WGS sequence"/>
</dbReference>
<dbReference type="PROSITE" id="PS50048">
    <property type="entry name" value="ZN2_CY6_FUNGAL_2"/>
    <property type="match status" value="1"/>
</dbReference>
<organism evidence="7 8">
    <name type="scientific">Exophiala sideris</name>
    <dbReference type="NCBI Taxonomy" id="1016849"/>
    <lineage>
        <taxon>Eukaryota</taxon>
        <taxon>Fungi</taxon>
        <taxon>Dikarya</taxon>
        <taxon>Ascomycota</taxon>
        <taxon>Pezizomycotina</taxon>
        <taxon>Eurotiomycetes</taxon>
        <taxon>Chaetothyriomycetidae</taxon>
        <taxon>Chaetothyriales</taxon>
        <taxon>Herpotrichiellaceae</taxon>
        <taxon>Exophiala</taxon>
    </lineage>
</organism>
<evidence type="ECO:0000259" key="6">
    <source>
        <dbReference type="PROSITE" id="PS50048"/>
    </source>
</evidence>